<evidence type="ECO:0000256" key="1">
    <source>
        <dbReference type="ARBA" id="ARBA00001933"/>
    </source>
</evidence>
<dbReference type="Pfam" id="PF01063">
    <property type="entry name" value="Aminotran_4"/>
    <property type="match status" value="1"/>
</dbReference>
<reference evidence="11 12" key="2">
    <citation type="submission" date="2018-11" db="EMBL/GenBank/DDBJ databases">
        <authorList>
            <consortium name="Pathogen Informatics"/>
        </authorList>
    </citation>
    <scope>NUCLEOTIDE SEQUENCE [LARGE SCALE GENOMIC DNA]</scope>
</reference>
<keyword evidence="4 10" id="KW-0028">Amino-acid biosynthesis</keyword>
<dbReference type="EMBL" id="UYSL01020030">
    <property type="protein sequence ID" value="VDL72224.1"/>
    <property type="molecule type" value="Genomic_DNA"/>
</dbReference>
<sequence length="462" mass="52510">MNTLLKASTRVAIVAPRFMATNSQAPEPRERINLKPAGDPHKSFYHQDLVVIPAVGSELRPKPDPNDVLKFGHHYADHMAFADWSERDGWTHPQITPLRNLSIHPGAKVLHYATELFEGMKAYRGVDNKIRLFRPDKNMARMRRTAHRAALPDFDSEELIKIIIDQIALDQEWVPYSSTSSLYVRPTLIGTDPTLGVGFPLEAKLFVLTGPVGQYYSTGFQPVRLLADPQYVRAFPGGVGAFKMGCNYAPTIWVGKEAAARNCQQVLWLHGENEEVTEVGTMNIFVYWKNEEGEMELITPPLERGLILPGVTRDSLLELAREWGEFKVSEKSFTMHDLKKALDEGRLLEMFGAGTACVVSPIGEVLYNNREKGLHETWQVPTMKNTPNLMQRFYEAINDIQVSSIVSSNRTNQENLIVYVNSHYLLRLRKSFLKLFISTQNHQNSISFQYGRIMHPTWTRTI</sequence>
<dbReference type="InterPro" id="IPR033939">
    <property type="entry name" value="BCAT_family"/>
</dbReference>
<keyword evidence="6 9" id="KW-0663">Pyridoxal phosphate</keyword>
<comment type="similarity">
    <text evidence="2 8">Belongs to the class-IV pyridoxal-phosphate-dependent aminotransferase family.</text>
</comment>
<dbReference type="SUPFAM" id="SSF56752">
    <property type="entry name" value="D-aminoacid aminotransferase-like PLP-dependent enzymes"/>
    <property type="match status" value="1"/>
</dbReference>
<dbReference type="FunFam" id="3.20.10.10:FF:000007">
    <property type="entry name" value="Branched-chain-amino-acid aminotransferase, mitochondrial"/>
    <property type="match status" value="1"/>
</dbReference>
<keyword evidence="5 10" id="KW-0808">Transferase</keyword>
<comment type="catalytic activity">
    <reaction evidence="10">
        <text>L-isoleucine + 2-oxoglutarate = (S)-3-methyl-2-oxopentanoate + L-glutamate</text>
        <dbReference type="Rhea" id="RHEA:24801"/>
        <dbReference type="ChEBI" id="CHEBI:16810"/>
        <dbReference type="ChEBI" id="CHEBI:29985"/>
        <dbReference type="ChEBI" id="CHEBI:35146"/>
        <dbReference type="ChEBI" id="CHEBI:58045"/>
        <dbReference type="EC" id="2.6.1.42"/>
    </reaction>
</comment>
<dbReference type="InterPro" id="IPR001544">
    <property type="entry name" value="Aminotrans_IV"/>
</dbReference>
<evidence type="ECO:0000256" key="2">
    <source>
        <dbReference type="ARBA" id="ARBA00009320"/>
    </source>
</evidence>
<dbReference type="GO" id="GO:0009099">
    <property type="term" value="P:L-valine biosynthetic process"/>
    <property type="evidence" value="ECO:0007669"/>
    <property type="project" value="TreeGrafter"/>
</dbReference>
<evidence type="ECO:0000256" key="6">
    <source>
        <dbReference type="ARBA" id="ARBA00022898"/>
    </source>
</evidence>
<keyword evidence="3 10" id="KW-0032">Aminotransferase</keyword>
<dbReference type="WBParaSite" id="NBR_0000863401-mRNA-1">
    <property type="protein sequence ID" value="NBR_0000863401-mRNA-1"/>
    <property type="gene ID" value="NBR_0000863401"/>
</dbReference>
<evidence type="ECO:0000256" key="10">
    <source>
        <dbReference type="RuleBase" id="RU004517"/>
    </source>
</evidence>
<name>A0A0N4XZL7_NIPBR</name>
<evidence type="ECO:0000256" key="4">
    <source>
        <dbReference type="ARBA" id="ARBA00022605"/>
    </source>
</evidence>
<dbReference type="OMA" id="EAIMFGM"/>
<dbReference type="STRING" id="27835.A0A0N4XZL7"/>
<dbReference type="PROSITE" id="PS00770">
    <property type="entry name" value="AA_TRANSFER_CLASS_4"/>
    <property type="match status" value="1"/>
</dbReference>
<evidence type="ECO:0000313" key="11">
    <source>
        <dbReference type="EMBL" id="VDL72224.1"/>
    </source>
</evidence>
<dbReference type="InterPro" id="IPR005786">
    <property type="entry name" value="B_amino_transII"/>
</dbReference>
<proteinExistence type="inferred from homology"/>
<dbReference type="Gene3D" id="3.20.10.10">
    <property type="entry name" value="D-amino Acid Aminotransferase, subunit A, domain 2"/>
    <property type="match status" value="1"/>
</dbReference>
<dbReference type="AlphaFoldDB" id="A0A0N4XZL7"/>
<evidence type="ECO:0000256" key="3">
    <source>
        <dbReference type="ARBA" id="ARBA00022576"/>
    </source>
</evidence>
<evidence type="ECO:0000313" key="12">
    <source>
        <dbReference type="Proteomes" id="UP000271162"/>
    </source>
</evidence>
<dbReference type="PANTHER" id="PTHR11825:SF44">
    <property type="entry name" value="BRANCHED-CHAIN-AMINO-ACID AMINOTRANSFERASE"/>
    <property type="match status" value="1"/>
</dbReference>
<comment type="catalytic activity">
    <reaction evidence="10">
        <text>L-leucine + 2-oxoglutarate = 4-methyl-2-oxopentanoate + L-glutamate</text>
        <dbReference type="Rhea" id="RHEA:18321"/>
        <dbReference type="ChEBI" id="CHEBI:16810"/>
        <dbReference type="ChEBI" id="CHEBI:17865"/>
        <dbReference type="ChEBI" id="CHEBI:29985"/>
        <dbReference type="ChEBI" id="CHEBI:57427"/>
        <dbReference type="EC" id="2.6.1.42"/>
    </reaction>
</comment>
<keyword evidence="12" id="KW-1185">Reference proteome</keyword>
<evidence type="ECO:0000256" key="9">
    <source>
        <dbReference type="RuleBase" id="RU004516"/>
    </source>
</evidence>
<dbReference type="GO" id="GO:0009098">
    <property type="term" value="P:L-leucine biosynthetic process"/>
    <property type="evidence" value="ECO:0007669"/>
    <property type="project" value="TreeGrafter"/>
</dbReference>
<dbReference type="EC" id="2.6.1.42" evidence="10"/>
<dbReference type="InterPro" id="IPR036038">
    <property type="entry name" value="Aminotransferase-like"/>
</dbReference>
<dbReference type="FunFam" id="3.30.470.10:FF:000002">
    <property type="entry name" value="Branched-chain-amino-acid aminotransferase"/>
    <property type="match status" value="1"/>
</dbReference>
<gene>
    <name evidence="11" type="ORF">NBR_LOCUS8635</name>
</gene>
<comment type="catalytic activity">
    <reaction evidence="10">
        <text>L-valine + 2-oxoglutarate = 3-methyl-2-oxobutanoate + L-glutamate</text>
        <dbReference type="Rhea" id="RHEA:24813"/>
        <dbReference type="ChEBI" id="CHEBI:11851"/>
        <dbReference type="ChEBI" id="CHEBI:16810"/>
        <dbReference type="ChEBI" id="CHEBI:29985"/>
        <dbReference type="ChEBI" id="CHEBI:57762"/>
        <dbReference type="EC" id="2.6.1.42"/>
    </reaction>
</comment>
<organism evidence="13">
    <name type="scientific">Nippostrongylus brasiliensis</name>
    <name type="common">Rat hookworm</name>
    <dbReference type="NCBI Taxonomy" id="27835"/>
    <lineage>
        <taxon>Eukaryota</taxon>
        <taxon>Metazoa</taxon>
        <taxon>Ecdysozoa</taxon>
        <taxon>Nematoda</taxon>
        <taxon>Chromadorea</taxon>
        <taxon>Rhabditida</taxon>
        <taxon>Rhabditina</taxon>
        <taxon>Rhabditomorpha</taxon>
        <taxon>Strongyloidea</taxon>
        <taxon>Heligmosomidae</taxon>
        <taxon>Nippostrongylus</taxon>
    </lineage>
</organism>
<evidence type="ECO:0000256" key="5">
    <source>
        <dbReference type="ARBA" id="ARBA00022679"/>
    </source>
</evidence>
<dbReference type="NCBIfam" id="NF009897">
    <property type="entry name" value="PRK13357.1"/>
    <property type="match status" value="1"/>
</dbReference>
<dbReference type="Gene3D" id="3.30.470.10">
    <property type="match status" value="1"/>
</dbReference>
<accession>A0A0N4XZL7</accession>
<comment type="cofactor">
    <cofactor evidence="1 9">
        <name>pyridoxal 5'-phosphate</name>
        <dbReference type="ChEBI" id="CHEBI:597326"/>
    </cofactor>
</comment>
<keyword evidence="7 10" id="KW-0100">Branched-chain amino acid biosynthesis</keyword>
<evidence type="ECO:0000256" key="8">
    <source>
        <dbReference type="RuleBase" id="RU004106"/>
    </source>
</evidence>
<protein>
    <recommendedName>
        <fullName evidence="10">Branched-chain-amino-acid aminotransferase</fullName>
        <ecNumber evidence="10">2.6.1.42</ecNumber>
    </recommendedName>
</protein>
<dbReference type="InterPro" id="IPR043131">
    <property type="entry name" value="BCAT-like_N"/>
</dbReference>
<dbReference type="GO" id="GO:0004084">
    <property type="term" value="F:branched-chain-amino-acid transaminase activity"/>
    <property type="evidence" value="ECO:0007669"/>
    <property type="project" value="UniProtKB-EC"/>
</dbReference>
<evidence type="ECO:0000313" key="13">
    <source>
        <dbReference type="WBParaSite" id="NBR_0000863401-mRNA-1"/>
    </source>
</evidence>
<dbReference type="InterPro" id="IPR018300">
    <property type="entry name" value="Aminotrans_IV_CS"/>
</dbReference>
<dbReference type="PANTHER" id="PTHR11825">
    <property type="entry name" value="SUBGROUP IIII AMINOTRANSFERASE"/>
    <property type="match status" value="1"/>
</dbReference>
<dbReference type="CDD" id="cd01557">
    <property type="entry name" value="BCAT_beta_family"/>
    <property type="match status" value="1"/>
</dbReference>
<evidence type="ECO:0000256" key="7">
    <source>
        <dbReference type="ARBA" id="ARBA00023304"/>
    </source>
</evidence>
<dbReference type="NCBIfam" id="TIGR01123">
    <property type="entry name" value="ilvE_II"/>
    <property type="match status" value="1"/>
</dbReference>
<dbReference type="GO" id="GO:0005739">
    <property type="term" value="C:mitochondrion"/>
    <property type="evidence" value="ECO:0007669"/>
    <property type="project" value="TreeGrafter"/>
</dbReference>
<reference evidence="13" key="1">
    <citation type="submission" date="2017-02" db="UniProtKB">
        <authorList>
            <consortium name="WormBaseParasite"/>
        </authorList>
    </citation>
    <scope>IDENTIFICATION</scope>
</reference>
<dbReference type="InterPro" id="IPR043132">
    <property type="entry name" value="BCAT-like_C"/>
</dbReference>
<dbReference type="Proteomes" id="UP000271162">
    <property type="component" value="Unassembled WGS sequence"/>
</dbReference>